<sequence length="224" mass="24566">MGRDFYGQSALAKQINVRTPSGKLTDTLLSDFRTGVKAVNVDLDGCESAIWMKADSDFDEDDAYKEPSSVGHPLQGSLIVSSPPGSLPRTASVVDNTDPSAEETRAELLDGALLSVSYGERIHKTDVDEVERFGSIWRMDAAPFWRRSSPVESGCVFAEVDVSLRCEPSFIQCVESEDFCRTAVIELLESNKADARSVIQLVHRLPDDILHEISSPTRGFNPGE</sequence>
<evidence type="ECO:0000313" key="2">
    <source>
        <dbReference type="Proteomes" id="UP001175226"/>
    </source>
</evidence>
<reference evidence="1" key="1">
    <citation type="submission" date="2023-06" db="EMBL/GenBank/DDBJ databases">
        <authorList>
            <consortium name="Lawrence Berkeley National Laboratory"/>
            <person name="Ahrendt S."/>
            <person name="Sahu N."/>
            <person name="Indic B."/>
            <person name="Wong-Bajracharya J."/>
            <person name="Merenyi Z."/>
            <person name="Ke H.-M."/>
            <person name="Monk M."/>
            <person name="Kocsube S."/>
            <person name="Drula E."/>
            <person name="Lipzen A."/>
            <person name="Balint B."/>
            <person name="Henrissat B."/>
            <person name="Andreopoulos B."/>
            <person name="Martin F.M."/>
            <person name="Harder C.B."/>
            <person name="Rigling D."/>
            <person name="Ford K.L."/>
            <person name="Foster G.D."/>
            <person name="Pangilinan J."/>
            <person name="Papanicolaou A."/>
            <person name="Barry K."/>
            <person name="LaButti K."/>
            <person name="Viragh M."/>
            <person name="Koriabine M."/>
            <person name="Yan M."/>
            <person name="Riley R."/>
            <person name="Champramary S."/>
            <person name="Plett K.L."/>
            <person name="Tsai I.J."/>
            <person name="Slot J."/>
            <person name="Sipos G."/>
            <person name="Plett J."/>
            <person name="Nagy L.G."/>
            <person name="Grigoriev I.V."/>
        </authorList>
    </citation>
    <scope>NUCLEOTIDE SEQUENCE</scope>
    <source>
        <strain evidence="1">FPL87.14</strain>
    </source>
</reference>
<gene>
    <name evidence="1" type="ORF">EV421DRAFT_974323</name>
</gene>
<proteinExistence type="predicted"/>
<dbReference type="EMBL" id="JAUEPT010000044">
    <property type="protein sequence ID" value="KAK0438254.1"/>
    <property type="molecule type" value="Genomic_DNA"/>
</dbReference>
<protein>
    <submittedName>
        <fullName evidence="1">Uncharacterized protein</fullName>
    </submittedName>
</protein>
<dbReference type="AlphaFoldDB" id="A0AA39J9M1"/>
<comment type="caution">
    <text evidence="1">The sequence shown here is derived from an EMBL/GenBank/DDBJ whole genome shotgun (WGS) entry which is preliminary data.</text>
</comment>
<evidence type="ECO:0000313" key="1">
    <source>
        <dbReference type="EMBL" id="KAK0438254.1"/>
    </source>
</evidence>
<dbReference type="Proteomes" id="UP001175226">
    <property type="component" value="Unassembled WGS sequence"/>
</dbReference>
<organism evidence="1 2">
    <name type="scientific">Armillaria borealis</name>
    <dbReference type="NCBI Taxonomy" id="47425"/>
    <lineage>
        <taxon>Eukaryota</taxon>
        <taxon>Fungi</taxon>
        <taxon>Dikarya</taxon>
        <taxon>Basidiomycota</taxon>
        <taxon>Agaricomycotina</taxon>
        <taxon>Agaricomycetes</taxon>
        <taxon>Agaricomycetidae</taxon>
        <taxon>Agaricales</taxon>
        <taxon>Marasmiineae</taxon>
        <taxon>Physalacriaceae</taxon>
        <taxon>Armillaria</taxon>
    </lineage>
</organism>
<keyword evidence="2" id="KW-1185">Reference proteome</keyword>
<accession>A0AA39J9M1</accession>
<name>A0AA39J9M1_9AGAR</name>